<dbReference type="Pfam" id="PF14238">
    <property type="entry name" value="DUF4340"/>
    <property type="match status" value="1"/>
</dbReference>
<gene>
    <name evidence="3" type="ORF">H0A36_07430</name>
</gene>
<evidence type="ECO:0000313" key="4">
    <source>
        <dbReference type="Proteomes" id="UP000569732"/>
    </source>
</evidence>
<evidence type="ECO:0000256" key="1">
    <source>
        <dbReference type="SAM" id="MobiDB-lite"/>
    </source>
</evidence>
<reference evidence="3 4" key="1">
    <citation type="submission" date="2020-07" db="EMBL/GenBank/DDBJ databases">
        <title>Endozoicomonas sp. nov., isolated from sediment.</title>
        <authorList>
            <person name="Gu T."/>
        </authorList>
    </citation>
    <scope>NUCLEOTIDE SEQUENCE [LARGE SCALE GENOMIC DNA]</scope>
    <source>
        <strain evidence="3 4">SM1973</strain>
    </source>
</reference>
<name>A0A853I2W7_9GAMM</name>
<organism evidence="3 4">
    <name type="scientific">Spartinivicinus marinus</name>
    <dbReference type="NCBI Taxonomy" id="2994442"/>
    <lineage>
        <taxon>Bacteria</taxon>
        <taxon>Pseudomonadati</taxon>
        <taxon>Pseudomonadota</taxon>
        <taxon>Gammaproteobacteria</taxon>
        <taxon>Oceanospirillales</taxon>
        <taxon>Zooshikellaceae</taxon>
        <taxon>Spartinivicinus</taxon>
    </lineage>
</organism>
<accession>A0A853I2W7</accession>
<dbReference type="InterPro" id="IPR025641">
    <property type="entry name" value="DUF4340"/>
</dbReference>
<sequence>MAKLKTWLTGLLAIQLVLVAGLFWSNEYQQQQNIQQRLFSFKQADVNKVVISDSDNSVSISKVNGQWLLPDVANLPANVDKLTDVLAKLKSIQTGWPVATTTSSHERFEVSEDKFQRQVQLYQGDKLVGELLVGTSPGFRKVHIRKPEEDVVYTAKLNSYELPAKGDDWLDKSLLAAGGVDKIKSIKGADYYLEKSGDSWTFAINKQPLLSSETIDTKLDVEKAKQLAKTFTNFQVQGVAKSPPKADNTDNKQVTIEVVTEKGSFSYQLTTVKDKYFAKRSDIDQTFTISKYDYERIAQIGLSQLAADTQMTTEGQVPLATDQPSEKVETSQSDEEEATGQKDDSSKS</sequence>
<protein>
    <submittedName>
        <fullName evidence="3">DUF4340 domain-containing protein</fullName>
    </submittedName>
</protein>
<dbReference type="AlphaFoldDB" id="A0A853I2W7"/>
<comment type="caution">
    <text evidence="3">The sequence shown here is derived from an EMBL/GenBank/DDBJ whole genome shotgun (WGS) entry which is preliminary data.</text>
</comment>
<dbReference type="Proteomes" id="UP000569732">
    <property type="component" value="Unassembled WGS sequence"/>
</dbReference>
<feature type="region of interest" description="Disordered" evidence="1">
    <location>
        <begin position="311"/>
        <end position="348"/>
    </location>
</feature>
<dbReference type="RefSeq" id="WP_180567872.1">
    <property type="nucleotide sequence ID" value="NZ_JACCKB010000008.1"/>
</dbReference>
<proteinExistence type="predicted"/>
<evidence type="ECO:0000313" key="3">
    <source>
        <dbReference type="EMBL" id="NYZ65842.1"/>
    </source>
</evidence>
<feature type="compositionally biased region" description="Basic and acidic residues" evidence="1">
    <location>
        <begin position="339"/>
        <end position="348"/>
    </location>
</feature>
<dbReference type="EMBL" id="JACCKB010000008">
    <property type="protein sequence ID" value="NYZ65842.1"/>
    <property type="molecule type" value="Genomic_DNA"/>
</dbReference>
<feature type="domain" description="DUF4340" evidence="2">
    <location>
        <begin position="67"/>
        <end position="246"/>
    </location>
</feature>
<evidence type="ECO:0000259" key="2">
    <source>
        <dbReference type="Pfam" id="PF14238"/>
    </source>
</evidence>
<keyword evidence="4" id="KW-1185">Reference proteome</keyword>